<evidence type="ECO:0000256" key="10">
    <source>
        <dbReference type="ARBA" id="ARBA00055946"/>
    </source>
</evidence>
<dbReference type="OMA" id="GNYGHFV"/>
<feature type="binding site" evidence="14">
    <location>
        <position position="328"/>
    </location>
    <ligand>
        <name>substrate</name>
    </ligand>
</feature>
<dbReference type="InterPro" id="IPR017926">
    <property type="entry name" value="GATASE"/>
</dbReference>
<feature type="region of interest" description="PRFAR binding" evidence="14">
    <location>
        <begin position="496"/>
        <end position="497"/>
    </location>
</feature>
<dbReference type="eggNOG" id="KOG0623">
    <property type="taxonomic scope" value="Eukaryota"/>
</dbReference>
<feature type="region of interest" description="PRFAR binding" evidence="14">
    <location>
        <begin position="360"/>
        <end position="361"/>
    </location>
</feature>
<evidence type="ECO:0000256" key="12">
    <source>
        <dbReference type="PIRNR" id="PIRNR036936"/>
    </source>
</evidence>
<dbReference type="Pfam" id="PF00117">
    <property type="entry name" value="GATase"/>
    <property type="match status" value="1"/>
</dbReference>
<dbReference type="Gene3D" id="3.40.50.880">
    <property type="match status" value="1"/>
</dbReference>
<dbReference type="CDD" id="cd04731">
    <property type="entry name" value="HisF"/>
    <property type="match status" value="1"/>
</dbReference>
<dbReference type="Pfam" id="PF00977">
    <property type="entry name" value="His_biosynth"/>
    <property type="match status" value="1"/>
</dbReference>
<evidence type="ECO:0000256" key="14">
    <source>
        <dbReference type="PIRSR" id="PIRSR036936-2"/>
    </source>
</evidence>
<comment type="catalytic activity">
    <reaction evidence="8 12">
        <text>5-[(5-phospho-1-deoxy-D-ribulos-1-ylimino)methylamino]-1-(5-phospho-beta-D-ribosyl)imidazole-4-carboxamide + L-glutamine = D-erythro-1-(imidazol-4-yl)glycerol 3-phosphate + 5-amino-1-(5-phospho-beta-D-ribosyl)imidazole-4-carboxamide + L-glutamate + H(+)</text>
        <dbReference type="Rhea" id="RHEA:24793"/>
        <dbReference type="ChEBI" id="CHEBI:15378"/>
        <dbReference type="ChEBI" id="CHEBI:29985"/>
        <dbReference type="ChEBI" id="CHEBI:58278"/>
        <dbReference type="ChEBI" id="CHEBI:58359"/>
        <dbReference type="ChEBI" id="CHEBI:58475"/>
        <dbReference type="ChEBI" id="CHEBI:58525"/>
        <dbReference type="EC" id="4.3.2.10"/>
    </reaction>
</comment>
<dbReference type="InParanoid" id="C4JT92"/>
<feature type="active site" evidence="13">
    <location>
        <position position="238"/>
    </location>
</feature>
<evidence type="ECO:0000256" key="1">
    <source>
        <dbReference type="ARBA" id="ARBA00005091"/>
    </source>
</evidence>
<dbReference type="CDD" id="cd01748">
    <property type="entry name" value="GATase1_IGP_Synthase"/>
    <property type="match status" value="1"/>
</dbReference>
<dbReference type="GeneID" id="8439319"/>
<evidence type="ECO:0000259" key="16">
    <source>
        <dbReference type="Pfam" id="PF00117"/>
    </source>
</evidence>
<comment type="similarity">
    <text evidence="11 12">In the C-terminal section; belongs to the HisA/HisF family.</text>
</comment>
<dbReference type="STRING" id="336963.C4JT92"/>
<dbReference type="InterPro" id="IPR029062">
    <property type="entry name" value="Class_I_gatase-like"/>
</dbReference>
<dbReference type="EMBL" id="CH476617">
    <property type="protein sequence ID" value="EEP80839.1"/>
    <property type="molecule type" value="Genomic_DNA"/>
</dbReference>
<dbReference type="InterPro" id="IPR010139">
    <property type="entry name" value="Imidazole-glycPsynth_HisH"/>
</dbReference>
<proteinExistence type="inferred from homology"/>
<dbReference type="InterPro" id="IPR014640">
    <property type="entry name" value="IGPS_HisHF"/>
</dbReference>
<evidence type="ECO:0000313" key="18">
    <source>
        <dbReference type="Proteomes" id="UP000002058"/>
    </source>
</evidence>
<feature type="active site" description="For GATase activity" evidence="13">
    <location>
        <position position="196"/>
    </location>
</feature>
<dbReference type="VEuPathDB" id="FungiDB:UREG_05681"/>
<keyword evidence="5 12" id="KW-0368">Histidine biosynthesis</keyword>
<feature type="active site" description="For GATase activity" evidence="13">
    <location>
        <position position="81"/>
    </location>
</feature>
<comment type="pathway">
    <text evidence="1 12">Amino-acid biosynthesis; L-histidine biosynthesis; L-histidine from 5-phospho-alpha-D-ribose 1-diphosphate: step 5/9.</text>
</comment>
<dbReference type="InterPro" id="IPR011060">
    <property type="entry name" value="RibuloseP-bd_barrel"/>
</dbReference>
<evidence type="ECO:0000256" key="13">
    <source>
        <dbReference type="PIRSR" id="PIRSR036936-1"/>
    </source>
</evidence>
<dbReference type="GO" id="GO:0000107">
    <property type="term" value="F:imidazoleglycerol-phosphate synthase activity"/>
    <property type="evidence" value="ECO:0007669"/>
    <property type="project" value="UniProtKB-UniRule"/>
</dbReference>
<gene>
    <name evidence="17" type="ORF">UREG_05681</name>
</gene>
<sequence>MPKVHLLDYVAGNVRSLVNAVEKLGYEVEWVKSPQDVKNAEKLILPGVGHFGHCVTQLSNGGFLEPISEHIRSGKPFMGICVGLQVLCQGSAEAPGIKGLGLFPATLTRFNSSCKSVPHIGWNSAKCESVGQAKSQTFYGLSPESKYYYVHSYAIPYQNGMFHNNEWDLATATYGEETFVGAICRGNVFATQFHPEKSGPAGLRTLQAFLTGNRSSIEPSPVAPCTEGLTRRIIACLDVRANDEGDLVVTKGDKYDVREKNADDKRGKVRNLGKPVDMARRYYQQGADEIVFLNITSFRNCPLVDTPMLEVLRQTAETVFVPLTIGGGIRDTIDTDGTHVSALDVATMYFKSGADKVSIGSDAVIAAEQYYASGKHLSGTTTIESISTTYGNQAVVVSVDPRRVYVRSPGDTEHHTIWTEYPDKDGNRYCWYQCTIKGGREGRDIDVRQLIEAVEDMGAGEILLNCIDKDGAGTGFDLELIKDVKSFSTIPIIASSGAGNPAHFKEVFEQTEADAALGAGMFHRGSYAVSEVKDYLQTNNLVVRPLNDIQMSV</sequence>
<comment type="similarity">
    <text evidence="15">Belongs to the HisA/HisF family.</text>
</comment>
<dbReference type="SUPFAM" id="SSF52317">
    <property type="entry name" value="Class I glutamine amidotransferase-like"/>
    <property type="match status" value="1"/>
</dbReference>
<comment type="catalytic activity">
    <reaction evidence="9 12">
        <text>L-glutamine + H2O = L-glutamate + NH4(+)</text>
        <dbReference type="Rhea" id="RHEA:15889"/>
        <dbReference type="ChEBI" id="CHEBI:15377"/>
        <dbReference type="ChEBI" id="CHEBI:28938"/>
        <dbReference type="ChEBI" id="CHEBI:29985"/>
        <dbReference type="ChEBI" id="CHEBI:58359"/>
        <dbReference type="EC" id="3.5.1.2"/>
    </reaction>
</comment>
<dbReference type="PROSITE" id="PS51274">
    <property type="entry name" value="GATASE_COBBQ"/>
    <property type="match status" value="1"/>
</dbReference>
<dbReference type="Gene3D" id="3.20.20.70">
    <property type="entry name" value="Aldolase class I"/>
    <property type="match status" value="1"/>
</dbReference>
<dbReference type="InterPro" id="IPR006062">
    <property type="entry name" value="His_biosynth"/>
</dbReference>
<dbReference type="PANTHER" id="PTHR21235">
    <property type="entry name" value="IMIDAZOLE GLYCEROL PHOSPHATE SYNTHASE SUBUNIT HISF/H IGP SYNTHASE SUBUNIT HISF/H"/>
    <property type="match status" value="1"/>
</dbReference>
<organism evidence="17 18">
    <name type="scientific">Uncinocarpus reesii (strain UAMH 1704)</name>
    <dbReference type="NCBI Taxonomy" id="336963"/>
    <lineage>
        <taxon>Eukaryota</taxon>
        <taxon>Fungi</taxon>
        <taxon>Dikarya</taxon>
        <taxon>Ascomycota</taxon>
        <taxon>Pezizomycotina</taxon>
        <taxon>Eurotiomycetes</taxon>
        <taxon>Eurotiomycetidae</taxon>
        <taxon>Onygenales</taxon>
        <taxon>Onygenaceae</taxon>
        <taxon>Uncinocarpus</taxon>
    </lineage>
</organism>
<dbReference type="EC" id="3.5.1.2" evidence="12"/>
<dbReference type="Proteomes" id="UP000002058">
    <property type="component" value="Unassembled WGS sequence"/>
</dbReference>
<evidence type="ECO:0000256" key="4">
    <source>
        <dbReference type="ARBA" id="ARBA00022962"/>
    </source>
</evidence>
<evidence type="ECO:0000256" key="15">
    <source>
        <dbReference type="RuleBase" id="RU003657"/>
    </source>
</evidence>
<dbReference type="RefSeq" id="XP_002584992.1">
    <property type="nucleotide sequence ID" value="XM_002584946.1"/>
</dbReference>
<feature type="binding site" evidence="14">
    <location>
        <position position="465"/>
    </location>
    <ligand>
        <name>substrate</name>
    </ligand>
</feature>
<feature type="active site" description="For GATase activity" evidence="13">
    <location>
        <position position="194"/>
    </location>
</feature>
<dbReference type="NCBIfam" id="TIGR01855">
    <property type="entry name" value="IMP_synth_hisH"/>
    <property type="match status" value="1"/>
</dbReference>
<keyword evidence="4 12" id="KW-0315">Glutamine amidotransferase</keyword>
<dbReference type="UniPathway" id="UPA00031">
    <property type="reaction ID" value="UER00010"/>
</dbReference>
<feature type="active site" evidence="13">
    <location>
        <position position="400"/>
    </location>
</feature>
<dbReference type="GO" id="GO:0000105">
    <property type="term" value="P:L-histidine biosynthetic process"/>
    <property type="evidence" value="ECO:0007669"/>
    <property type="project" value="UniProtKB-UniRule"/>
</dbReference>
<evidence type="ECO:0000256" key="8">
    <source>
        <dbReference type="ARBA" id="ARBA00047838"/>
    </source>
</evidence>
<dbReference type="PROSITE" id="PS51273">
    <property type="entry name" value="GATASE_TYPE_1"/>
    <property type="match status" value="1"/>
</dbReference>
<keyword evidence="3 12" id="KW-0378">Hydrolase</keyword>
<dbReference type="InterPro" id="IPR050064">
    <property type="entry name" value="IGPS_HisA/HisF"/>
</dbReference>
<dbReference type="GO" id="GO:0016829">
    <property type="term" value="F:lyase activity"/>
    <property type="evidence" value="ECO:0007669"/>
    <property type="project" value="UniProtKB-KW"/>
</dbReference>
<name>C4JT92_UNCRE</name>
<feature type="region of interest" description="PRFAR binding" evidence="14">
    <location>
        <begin position="519"/>
        <end position="520"/>
    </location>
</feature>
<dbReference type="OrthoDB" id="10254903at2759"/>
<evidence type="ECO:0000256" key="6">
    <source>
        <dbReference type="ARBA" id="ARBA00023239"/>
    </source>
</evidence>
<evidence type="ECO:0000256" key="2">
    <source>
        <dbReference type="ARBA" id="ARBA00022605"/>
    </source>
</evidence>
<dbReference type="InterPro" id="IPR013785">
    <property type="entry name" value="Aldolase_TIM"/>
</dbReference>
<dbReference type="FunCoup" id="C4JT92">
    <property type="interactions" value="254"/>
</dbReference>
<dbReference type="PIRSF" id="PIRSF036936">
    <property type="entry name" value="IGPS_HisHF"/>
    <property type="match status" value="1"/>
</dbReference>
<evidence type="ECO:0000256" key="3">
    <source>
        <dbReference type="ARBA" id="ARBA00022801"/>
    </source>
</evidence>
<dbReference type="NCBIfam" id="TIGR00735">
    <property type="entry name" value="hisF"/>
    <property type="match status" value="1"/>
</dbReference>
<reference evidence="18" key="1">
    <citation type="journal article" date="2009" name="Genome Res.">
        <title>Comparative genomic analyses of the human fungal pathogens Coccidioides and their relatives.</title>
        <authorList>
            <person name="Sharpton T.J."/>
            <person name="Stajich J.E."/>
            <person name="Rounsley S.D."/>
            <person name="Gardner M.J."/>
            <person name="Wortman J.R."/>
            <person name="Jordar V.S."/>
            <person name="Maiti R."/>
            <person name="Kodira C.D."/>
            <person name="Neafsey D.E."/>
            <person name="Zeng Q."/>
            <person name="Hung C.-Y."/>
            <person name="McMahan C."/>
            <person name="Muszewska A."/>
            <person name="Grynberg M."/>
            <person name="Mandel M.A."/>
            <person name="Kellner E.M."/>
            <person name="Barker B.M."/>
            <person name="Galgiani J.N."/>
            <person name="Orbach M.J."/>
            <person name="Kirkland T.N."/>
            <person name="Cole G.T."/>
            <person name="Henn M.R."/>
            <person name="Birren B.W."/>
            <person name="Taylor J.W."/>
        </authorList>
    </citation>
    <scope>NUCLEOTIDE SEQUENCE [LARGE SCALE GENOMIC DNA]</scope>
    <source>
        <strain evidence="18">UAMH 1704</strain>
    </source>
</reference>
<dbReference type="GO" id="GO:0004359">
    <property type="term" value="F:glutaminase activity"/>
    <property type="evidence" value="ECO:0007669"/>
    <property type="project" value="UniProtKB-EC"/>
</dbReference>
<evidence type="ECO:0000313" key="17">
    <source>
        <dbReference type="EMBL" id="EEP80839.1"/>
    </source>
</evidence>
<dbReference type="HAMAP" id="MF_00278">
    <property type="entry name" value="HisH"/>
    <property type="match status" value="1"/>
</dbReference>
<comment type="function">
    <text evidence="10 12">IGPS catalyzes the conversion of PRFAR and glutamine to IGP, AICAR and glutamate. The glutaminase domain produces the ammonia necessary for the cyclase domain to produce IGP and AICAR from PRFAR. The ammonia is channeled to the active site of the cyclase domain.</text>
</comment>
<evidence type="ECO:0000256" key="9">
    <source>
        <dbReference type="ARBA" id="ARBA00049534"/>
    </source>
</evidence>
<evidence type="ECO:0000256" key="11">
    <source>
        <dbReference type="ARBA" id="ARBA00061106"/>
    </source>
</evidence>
<evidence type="ECO:0000256" key="5">
    <source>
        <dbReference type="ARBA" id="ARBA00023102"/>
    </source>
</evidence>
<dbReference type="KEGG" id="ure:UREG_05681"/>
<feature type="region of interest" description="PRFAR binding" evidence="14">
    <location>
        <begin position="398"/>
        <end position="400"/>
    </location>
</feature>
<feature type="region of interest" description="PRFAR binding" evidence="14">
    <location>
        <begin position="470"/>
        <end position="471"/>
    </location>
</feature>
<dbReference type="PANTHER" id="PTHR21235:SF2">
    <property type="entry name" value="IMIDAZOLE GLYCEROL PHOSPHATE SYNTHASE HISHF"/>
    <property type="match status" value="1"/>
</dbReference>
<dbReference type="SUPFAM" id="SSF51366">
    <property type="entry name" value="Ribulose-phoshate binding barrel"/>
    <property type="match status" value="1"/>
</dbReference>
<accession>C4JT92</accession>
<dbReference type="FunFam" id="3.40.50.880:FF:000039">
    <property type="entry name" value="Imidazole glycerol phosphate synthase hisHF"/>
    <property type="match status" value="1"/>
</dbReference>
<protein>
    <recommendedName>
        <fullName evidence="12">Imidazole glycerol phosphate synthase hisHF</fullName>
    </recommendedName>
    <domain>
        <recommendedName>
            <fullName evidence="12">Glutaminase</fullName>
            <ecNumber evidence="12">3.5.1.2</ecNumber>
        </recommendedName>
    </domain>
    <domain>
        <recommendedName>
            <fullName evidence="12">Cyclase</fullName>
        </recommendedName>
    </domain>
</protein>
<dbReference type="FunFam" id="3.20.20.70:FF:000094">
    <property type="entry name" value="Imidazole glycerol phosphate synthase hisHF"/>
    <property type="match status" value="1"/>
</dbReference>
<feature type="domain" description="Glutamine amidotransferase" evidence="16">
    <location>
        <begin position="6"/>
        <end position="209"/>
    </location>
</feature>
<keyword evidence="6 12" id="KW-0456">Lyase</keyword>
<keyword evidence="18" id="KW-1185">Reference proteome</keyword>
<dbReference type="HOGENOM" id="CLU_037550_0_0_1"/>
<keyword evidence="2 12" id="KW-0028">Amino-acid biosynthesis</keyword>
<dbReference type="AlphaFoldDB" id="C4JT92"/>
<keyword evidence="7 12" id="KW-0511">Multifunctional enzyme</keyword>
<feature type="binding site" description="covalent" evidence="14">
    <location>
        <position position="81"/>
    </location>
    <ligand>
        <name>L-glutamine</name>
        <dbReference type="ChEBI" id="CHEBI:58359"/>
    </ligand>
</feature>
<dbReference type="InterPro" id="IPR004651">
    <property type="entry name" value="HisF"/>
</dbReference>
<evidence type="ECO:0000256" key="7">
    <source>
        <dbReference type="ARBA" id="ARBA00023268"/>
    </source>
</evidence>